<feature type="region of interest" description="Disordered" evidence="1">
    <location>
        <begin position="1"/>
        <end position="30"/>
    </location>
</feature>
<reference evidence="2 3" key="1">
    <citation type="journal article" date="2019" name="Sci. Rep.">
        <title>Orb-weaving spider Araneus ventricosus genome elucidates the spidroin gene catalogue.</title>
        <authorList>
            <person name="Kono N."/>
            <person name="Nakamura H."/>
            <person name="Ohtoshi R."/>
            <person name="Moran D.A.P."/>
            <person name="Shinohara A."/>
            <person name="Yoshida Y."/>
            <person name="Fujiwara M."/>
            <person name="Mori M."/>
            <person name="Tomita M."/>
            <person name="Arakawa K."/>
        </authorList>
    </citation>
    <scope>NUCLEOTIDE SEQUENCE [LARGE SCALE GENOMIC DNA]</scope>
</reference>
<dbReference type="EMBL" id="BGPR01011126">
    <property type="protein sequence ID" value="GBN49738.1"/>
    <property type="molecule type" value="Genomic_DNA"/>
</dbReference>
<evidence type="ECO:0000313" key="3">
    <source>
        <dbReference type="Proteomes" id="UP000499080"/>
    </source>
</evidence>
<evidence type="ECO:0000313" key="2">
    <source>
        <dbReference type="EMBL" id="GBN49738.1"/>
    </source>
</evidence>
<feature type="compositionally biased region" description="Low complexity" evidence="1">
    <location>
        <begin position="11"/>
        <end position="20"/>
    </location>
</feature>
<dbReference type="AlphaFoldDB" id="A0A4Y2PCM0"/>
<comment type="caution">
    <text evidence="2">The sequence shown here is derived from an EMBL/GenBank/DDBJ whole genome shotgun (WGS) entry which is preliminary data.</text>
</comment>
<proteinExistence type="predicted"/>
<gene>
    <name evidence="2" type="ORF">AVEN_90550_1</name>
</gene>
<accession>A0A4Y2PCM0</accession>
<organism evidence="2 3">
    <name type="scientific">Araneus ventricosus</name>
    <name type="common">Orbweaver spider</name>
    <name type="synonym">Epeira ventricosa</name>
    <dbReference type="NCBI Taxonomy" id="182803"/>
    <lineage>
        <taxon>Eukaryota</taxon>
        <taxon>Metazoa</taxon>
        <taxon>Ecdysozoa</taxon>
        <taxon>Arthropoda</taxon>
        <taxon>Chelicerata</taxon>
        <taxon>Arachnida</taxon>
        <taxon>Araneae</taxon>
        <taxon>Araneomorphae</taxon>
        <taxon>Entelegynae</taxon>
        <taxon>Araneoidea</taxon>
        <taxon>Araneidae</taxon>
        <taxon>Araneus</taxon>
    </lineage>
</organism>
<name>A0A4Y2PCM0_ARAVE</name>
<protein>
    <submittedName>
        <fullName evidence="2">Uncharacterized protein</fullName>
    </submittedName>
</protein>
<keyword evidence="3" id="KW-1185">Reference proteome</keyword>
<evidence type="ECO:0000256" key="1">
    <source>
        <dbReference type="SAM" id="MobiDB-lite"/>
    </source>
</evidence>
<dbReference type="Proteomes" id="UP000499080">
    <property type="component" value="Unassembled WGS sequence"/>
</dbReference>
<sequence>MSRPNRVGPPTSSASTSTSATGGGGTGIPVPVVQQAQQYLEENIKQWMEPTPAPQSREDFALFSEVMLFLSPVRCAVGSETKQLLRISDVSHGYEMTPSLPKRSMNT</sequence>